<evidence type="ECO:0000256" key="3">
    <source>
        <dbReference type="ARBA" id="ARBA00022679"/>
    </source>
</evidence>
<dbReference type="InterPro" id="IPR029044">
    <property type="entry name" value="Nucleotide-diphossugar_trans"/>
</dbReference>
<reference evidence="4 5" key="1">
    <citation type="submission" date="2024-04" db="EMBL/GenBank/DDBJ databases">
        <title>genome sequences of Mucor flavus KT1a and Helicostylum pulchrum KT1b strains isolation_sourced from the surface of a dry-aged beef.</title>
        <authorList>
            <person name="Toyotome T."/>
            <person name="Hosono M."/>
            <person name="Torimaru M."/>
            <person name="Fukuda K."/>
            <person name="Mikami N."/>
        </authorList>
    </citation>
    <scope>NUCLEOTIDE SEQUENCE [LARGE SCALE GENOMIC DNA]</scope>
    <source>
        <strain evidence="4 5">KT1b</strain>
    </source>
</reference>
<organism evidence="4 5">
    <name type="scientific">Helicostylum pulchrum</name>
    <dbReference type="NCBI Taxonomy" id="562976"/>
    <lineage>
        <taxon>Eukaryota</taxon>
        <taxon>Fungi</taxon>
        <taxon>Fungi incertae sedis</taxon>
        <taxon>Mucoromycota</taxon>
        <taxon>Mucoromycotina</taxon>
        <taxon>Mucoromycetes</taxon>
        <taxon>Mucorales</taxon>
        <taxon>Mucorineae</taxon>
        <taxon>Mucoraceae</taxon>
        <taxon>Helicostylum</taxon>
    </lineage>
</organism>
<accession>A0ABP9Y3R1</accession>
<dbReference type="SUPFAM" id="SSF53448">
    <property type="entry name" value="Nucleotide-diphospho-sugar transferases"/>
    <property type="match status" value="1"/>
</dbReference>
<evidence type="ECO:0000256" key="1">
    <source>
        <dbReference type="ARBA" id="ARBA00005664"/>
    </source>
</evidence>
<evidence type="ECO:0000313" key="4">
    <source>
        <dbReference type="EMBL" id="GAA5801627.1"/>
    </source>
</evidence>
<keyword evidence="3" id="KW-0808">Transferase</keyword>
<gene>
    <name evidence="4" type="ORF">HPULCUR_007075</name>
</gene>
<keyword evidence="2" id="KW-0328">Glycosyltransferase</keyword>
<keyword evidence="5" id="KW-1185">Reference proteome</keyword>
<dbReference type="Proteomes" id="UP001476247">
    <property type="component" value="Unassembled WGS sequence"/>
</dbReference>
<protein>
    <submittedName>
        <fullName evidence="4">Uncharacterized protein</fullName>
    </submittedName>
</protein>
<name>A0ABP9Y3R1_9FUNG</name>
<dbReference type="PANTHER" id="PTHR31306:SF4">
    <property type="entry name" value="ALPHA-1,2-GALACTOSYLTRANSFERASE"/>
    <property type="match status" value="1"/>
</dbReference>
<dbReference type="Gene3D" id="3.90.550.10">
    <property type="entry name" value="Spore Coat Polysaccharide Biosynthesis Protein SpsA, Chain A"/>
    <property type="match status" value="1"/>
</dbReference>
<dbReference type="PANTHER" id="PTHR31306">
    <property type="entry name" value="ALPHA-1,6-MANNOSYLTRANSFERASE MNN11-RELATED"/>
    <property type="match status" value="1"/>
</dbReference>
<dbReference type="EMBL" id="BAABUJ010000019">
    <property type="protein sequence ID" value="GAA5801627.1"/>
    <property type="molecule type" value="Genomic_DNA"/>
</dbReference>
<sequence length="482" mass="55122">MKDTYFGLHDNVEPCMKRDKGLNYLFWVYGDVPASKTPERRLYETEKMEYNDLEKVDKTAYNQDDILRWAETTLSDRGITYDFLIVQDGYSLVHLNYIQQTLQSEIGKLPQGKEATDMAWVSSDNNNALVAGSTAVKKLMENEELYKDMIAEEGSTLMANFYEFSRSISIQLNHITSKKDVSRLKALVEDIPLFISEINRFSSWENHVEAIPDMTIAVANIYQDADFTSVANALSLGYASLCKPLEKASIAVVTSSFIYDACMEPSASLAADNKRQYALAHNYAFVARSAEFAHQALRDEKRRPVWGKIDVVQKVLPKYDWIFWMDMDAVVLNPDQTVQTLLDEFRDNFPEGPRAFESQIDLVISKPTKDKMINAGVFFMRNTEWSQKFLNAVQEAKEWYNKSPSYEQGAMWELLQQPGFKEHVLLLEDDDHTFNTFPKFYAPGDFIVHFAPDKCPNAAVLEGLKAAQKIQEGETITSFKED</sequence>
<evidence type="ECO:0000256" key="2">
    <source>
        <dbReference type="ARBA" id="ARBA00022676"/>
    </source>
</evidence>
<dbReference type="InterPro" id="IPR008630">
    <property type="entry name" value="Glyco_trans_34"/>
</dbReference>
<proteinExistence type="inferred from homology"/>
<comment type="caution">
    <text evidence="4">The sequence shown here is derived from an EMBL/GenBank/DDBJ whole genome shotgun (WGS) entry which is preliminary data.</text>
</comment>
<evidence type="ECO:0000313" key="5">
    <source>
        <dbReference type="Proteomes" id="UP001476247"/>
    </source>
</evidence>
<dbReference type="Pfam" id="PF05637">
    <property type="entry name" value="Glyco_transf_34"/>
    <property type="match status" value="1"/>
</dbReference>
<comment type="similarity">
    <text evidence="1">Belongs to the glycosyltransferase 34 family.</text>
</comment>